<proteinExistence type="predicted"/>
<sequence>MVKNEIILLGTFHMEQYEPGLIIGKEKEIIEMVGELVRLKPTKIALEWERTLQTRLQERYTQCKVQYSQHEMEQIGFRAAKALGLKEVHAVDWESTLTQEDVTDLFMNIEKGYPVIREKIQVVKERSPSIDKKIRMMDSYKALNNYNAIKAIERLYLSFALVEDPKGKKIGMEFLTKWMEREYKIYKNIAEVAAMEGDNRILLLIGSDHLWMLKTLFEGSGWKVLLPFSEQEQ</sequence>
<dbReference type="Proteomes" id="UP000323317">
    <property type="component" value="Unassembled WGS sequence"/>
</dbReference>
<gene>
    <name evidence="1" type="ORF">FZC79_18100</name>
</gene>
<evidence type="ECO:0000313" key="2">
    <source>
        <dbReference type="Proteomes" id="UP000323317"/>
    </source>
</evidence>
<name>A0A5D4KA10_9BACI</name>
<reference evidence="1 2" key="1">
    <citation type="submission" date="2019-08" db="EMBL/GenBank/DDBJ databases">
        <title>Bacillus genomes from the desert of Cuatro Cienegas, Coahuila.</title>
        <authorList>
            <person name="Olmedo-Alvarez G."/>
        </authorList>
    </citation>
    <scope>NUCLEOTIDE SEQUENCE [LARGE SCALE GENOMIC DNA]</scope>
    <source>
        <strain evidence="1 2">CH40_1T</strain>
    </source>
</reference>
<comment type="caution">
    <text evidence="1">The sequence shown here is derived from an EMBL/GenBank/DDBJ whole genome shotgun (WGS) entry which is preliminary data.</text>
</comment>
<dbReference type="InterPro" id="IPR043749">
    <property type="entry name" value="DUF5694"/>
</dbReference>
<dbReference type="Pfam" id="PF18950">
    <property type="entry name" value="DUF5694"/>
    <property type="match status" value="1"/>
</dbReference>
<accession>A0A5D4KA10</accession>
<dbReference type="EMBL" id="VTEH01000017">
    <property type="protein sequence ID" value="TYR73550.1"/>
    <property type="molecule type" value="Genomic_DNA"/>
</dbReference>
<organism evidence="1 2">
    <name type="scientific">Rossellomorea vietnamensis</name>
    <dbReference type="NCBI Taxonomy" id="218284"/>
    <lineage>
        <taxon>Bacteria</taxon>
        <taxon>Bacillati</taxon>
        <taxon>Bacillota</taxon>
        <taxon>Bacilli</taxon>
        <taxon>Bacillales</taxon>
        <taxon>Bacillaceae</taxon>
        <taxon>Rossellomorea</taxon>
    </lineage>
</organism>
<dbReference type="AlphaFoldDB" id="A0A5D4KA10"/>
<protein>
    <recommendedName>
        <fullName evidence="3">TraB family protein</fullName>
    </recommendedName>
</protein>
<dbReference type="RefSeq" id="WP_148948180.1">
    <property type="nucleotide sequence ID" value="NZ_VTEH01000017.1"/>
</dbReference>
<evidence type="ECO:0000313" key="1">
    <source>
        <dbReference type="EMBL" id="TYR73550.1"/>
    </source>
</evidence>
<evidence type="ECO:0008006" key="3">
    <source>
        <dbReference type="Google" id="ProtNLM"/>
    </source>
</evidence>